<dbReference type="EMBL" id="JAEVHM010000166">
    <property type="protein sequence ID" value="MBM0234722.1"/>
    <property type="molecule type" value="Genomic_DNA"/>
</dbReference>
<gene>
    <name evidence="2" type="ORF">JNW91_24640</name>
</gene>
<reference evidence="2 3" key="1">
    <citation type="submission" date="2021-01" db="EMBL/GenBank/DDBJ databases">
        <title>Draft genome sequence of Micromonospora sp. strain STR1_7.</title>
        <authorList>
            <person name="Karlyshev A."/>
            <person name="Jawad R."/>
        </authorList>
    </citation>
    <scope>NUCLEOTIDE SEQUENCE [LARGE SCALE GENOMIC DNA]</scope>
    <source>
        <strain evidence="2 3">STR1-7</strain>
    </source>
</reference>
<dbReference type="Proteomes" id="UP000601027">
    <property type="component" value="Unassembled WGS sequence"/>
</dbReference>
<protein>
    <submittedName>
        <fullName evidence="2">Uncharacterized protein</fullName>
    </submittedName>
</protein>
<keyword evidence="1" id="KW-1133">Transmembrane helix</keyword>
<evidence type="ECO:0000256" key="1">
    <source>
        <dbReference type="SAM" id="Phobius"/>
    </source>
</evidence>
<name>A0ABS1XZP6_9ACTN</name>
<feature type="transmembrane region" description="Helical" evidence="1">
    <location>
        <begin position="76"/>
        <end position="97"/>
    </location>
</feature>
<sequence length="112" mass="11994">MNGSAALWALIGGWSVWTLARRRPARLPRWVPMTLAFAASGSLFAWGGWKLPMTIIRPEGYVAAEYPVVAVLQHTLSIIAGLALLVTILSVTILSVASAPREGRQGWANSGP</sequence>
<comment type="caution">
    <text evidence="2">The sequence shown here is derived from an EMBL/GenBank/DDBJ whole genome shotgun (WGS) entry which is preliminary data.</text>
</comment>
<accession>A0ABS1XZP6</accession>
<organism evidence="2 3">
    <name type="scientific">Micromonospora parastrephiae</name>
    <dbReference type="NCBI Taxonomy" id="2806101"/>
    <lineage>
        <taxon>Bacteria</taxon>
        <taxon>Bacillati</taxon>
        <taxon>Actinomycetota</taxon>
        <taxon>Actinomycetes</taxon>
        <taxon>Micromonosporales</taxon>
        <taxon>Micromonosporaceae</taxon>
        <taxon>Micromonospora</taxon>
    </lineage>
</organism>
<dbReference type="RefSeq" id="WP_203177786.1">
    <property type="nucleotide sequence ID" value="NZ_JAEVHM010000166.1"/>
</dbReference>
<evidence type="ECO:0000313" key="3">
    <source>
        <dbReference type="Proteomes" id="UP000601027"/>
    </source>
</evidence>
<keyword evidence="1" id="KW-0812">Transmembrane</keyword>
<keyword evidence="3" id="KW-1185">Reference proteome</keyword>
<keyword evidence="1" id="KW-0472">Membrane</keyword>
<feature type="transmembrane region" description="Helical" evidence="1">
    <location>
        <begin position="30"/>
        <end position="49"/>
    </location>
</feature>
<proteinExistence type="predicted"/>
<evidence type="ECO:0000313" key="2">
    <source>
        <dbReference type="EMBL" id="MBM0234722.1"/>
    </source>
</evidence>